<dbReference type="Gene3D" id="3.30.930.10">
    <property type="entry name" value="Bira Bifunctional Protein, Domain 2"/>
    <property type="match status" value="1"/>
</dbReference>
<dbReference type="InterPro" id="IPR045864">
    <property type="entry name" value="aa-tRNA-synth_II/BPL/LPL"/>
</dbReference>
<proteinExistence type="predicted"/>
<dbReference type="EC" id="6.3.4.15" evidence="3"/>
<evidence type="ECO:0000256" key="4">
    <source>
        <dbReference type="ARBA" id="ARBA00047846"/>
    </source>
</evidence>
<accession>A0A7W6F2V6</accession>
<dbReference type="PANTHER" id="PTHR12835:SF5">
    <property type="entry name" value="BIOTIN--PROTEIN LIGASE"/>
    <property type="match status" value="1"/>
</dbReference>
<dbReference type="SUPFAM" id="SSF55681">
    <property type="entry name" value="Class II aaRS and biotin synthetases"/>
    <property type="match status" value="1"/>
</dbReference>
<dbReference type="EMBL" id="JACIDH010000005">
    <property type="protein sequence ID" value="MBB3879178.1"/>
    <property type="molecule type" value="Genomic_DNA"/>
</dbReference>
<evidence type="ECO:0000256" key="3">
    <source>
        <dbReference type="ARBA" id="ARBA00024227"/>
    </source>
</evidence>
<dbReference type="GO" id="GO:0004077">
    <property type="term" value="F:biotin--[biotin carboxyl-carrier protein] ligase activity"/>
    <property type="evidence" value="ECO:0007669"/>
    <property type="project" value="UniProtKB-EC"/>
</dbReference>
<organism evidence="6 7">
    <name type="scientific">Sphingomonas pseudosanguinis</name>
    <dbReference type="NCBI Taxonomy" id="413712"/>
    <lineage>
        <taxon>Bacteria</taxon>
        <taxon>Pseudomonadati</taxon>
        <taxon>Pseudomonadota</taxon>
        <taxon>Alphaproteobacteria</taxon>
        <taxon>Sphingomonadales</taxon>
        <taxon>Sphingomonadaceae</taxon>
        <taxon>Sphingomonas</taxon>
    </lineage>
</organism>
<keyword evidence="2" id="KW-0092">Biotin</keyword>
<evidence type="ECO:0000259" key="5">
    <source>
        <dbReference type="PROSITE" id="PS51733"/>
    </source>
</evidence>
<keyword evidence="1 6" id="KW-0436">Ligase</keyword>
<keyword evidence="7" id="KW-1185">Reference proteome</keyword>
<gene>
    <name evidence="6" type="ORF">GGR48_001603</name>
</gene>
<dbReference type="RefSeq" id="WP_183951379.1">
    <property type="nucleotide sequence ID" value="NZ_JACIDH010000005.1"/>
</dbReference>
<evidence type="ECO:0000256" key="2">
    <source>
        <dbReference type="ARBA" id="ARBA00023267"/>
    </source>
</evidence>
<evidence type="ECO:0000313" key="7">
    <source>
        <dbReference type="Proteomes" id="UP000538670"/>
    </source>
</evidence>
<dbReference type="InterPro" id="IPR003142">
    <property type="entry name" value="BPL_C"/>
</dbReference>
<dbReference type="Proteomes" id="UP000538670">
    <property type="component" value="Unassembled WGS sequence"/>
</dbReference>
<comment type="catalytic activity">
    <reaction evidence="4">
        <text>biotin + L-lysyl-[protein] + ATP = N(6)-biotinyl-L-lysyl-[protein] + AMP + diphosphate + H(+)</text>
        <dbReference type="Rhea" id="RHEA:11756"/>
        <dbReference type="Rhea" id="RHEA-COMP:9752"/>
        <dbReference type="Rhea" id="RHEA-COMP:10505"/>
        <dbReference type="ChEBI" id="CHEBI:15378"/>
        <dbReference type="ChEBI" id="CHEBI:29969"/>
        <dbReference type="ChEBI" id="CHEBI:30616"/>
        <dbReference type="ChEBI" id="CHEBI:33019"/>
        <dbReference type="ChEBI" id="CHEBI:57586"/>
        <dbReference type="ChEBI" id="CHEBI:83144"/>
        <dbReference type="ChEBI" id="CHEBI:456215"/>
        <dbReference type="EC" id="6.3.4.15"/>
    </reaction>
</comment>
<reference evidence="6 7" key="1">
    <citation type="submission" date="2020-08" db="EMBL/GenBank/DDBJ databases">
        <title>Genomic Encyclopedia of Type Strains, Phase IV (KMG-IV): sequencing the most valuable type-strain genomes for metagenomic binning, comparative biology and taxonomic classification.</title>
        <authorList>
            <person name="Goeker M."/>
        </authorList>
    </citation>
    <scope>NUCLEOTIDE SEQUENCE [LARGE SCALE GENOMIC DNA]</scope>
    <source>
        <strain evidence="6 7">DSM 19512</strain>
    </source>
</reference>
<comment type="caution">
    <text evidence="6">The sequence shown here is derived from an EMBL/GenBank/DDBJ whole genome shotgun (WGS) entry which is preliminary data.</text>
</comment>
<name>A0A7W6F2V6_9SPHN</name>
<dbReference type="InterPro" id="IPR004408">
    <property type="entry name" value="Biotin_CoA_COase_ligase"/>
</dbReference>
<dbReference type="AlphaFoldDB" id="A0A7W6F2V6"/>
<dbReference type="CDD" id="cd16442">
    <property type="entry name" value="BPL"/>
    <property type="match status" value="1"/>
</dbReference>
<dbReference type="Pfam" id="PF02237">
    <property type="entry name" value="BPL_C"/>
    <property type="match status" value="1"/>
</dbReference>
<dbReference type="GO" id="GO:0005737">
    <property type="term" value="C:cytoplasm"/>
    <property type="evidence" value="ECO:0007669"/>
    <property type="project" value="TreeGrafter"/>
</dbReference>
<evidence type="ECO:0000256" key="1">
    <source>
        <dbReference type="ARBA" id="ARBA00022598"/>
    </source>
</evidence>
<sequence length="247" mass="25716">MVAGGGSSAVLSRLLHVAETGSTNADLRQLAEAGGEDGLWLRADRQTAGRGRQGREWSSPSGNFYGSTLVRLRPGDPMAATLALVAAVAIEDAVAACLSGTTTRAMLKWPNDLLIDGAKLSGILLERTGDAVIIGMGINLASAPQLPDRATTALVDHGVDVAPATMQALLAEAMTRWLAVWREEGLGAIVRRWEARAHPRGTPLTARLPDGQVLTGAFDGLAHDGALRLALADGAAHVIHAGDIFLV</sequence>
<feature type="domain" description="BPL/LPL catalytic" evidence="5">
    <location>
        <begin position="5"/>
        <end position="182"/>
    </location>
</feature>
<dbReference type="PROSITE" id="PS51733">
    <property type="entry name" value="BPL_LPL_CATALYTIC"/>
    <property type="match status" value="1"/>
</dbReference>
<evidence type="ECO:0000313" key="6">
    <source>
        <dbReference type="EMBL" id="MBB3879178.1"/>
    </source>
</evidence>
<dbReference type="Pfam" id="PF03099">
    <property type="entry name" value="BPL_LplA_LipB"/>
    <property type="match status" value="1"/>
</dbReference>
<dbReference type="NCBIfam" id="TIGR00121">
    <property type="entry name" value="birA_ligase"/>
    <property type="match status" value="1"/>
</dbReference>
<dbReference type="PANTHER" id="PTHR12835">
    <property type="entry name" value="BIOTIN PROTEIN LIGASE"/>
    <property type="match status" value="1"/>
</dbReference>
<dbReference type="Gene3D" id="2.30.30.100">
    <property type="match status" value="1"/>
</dbReference>
<protein>
    <recommendedName>
        <fullName evidence="3">biotin--[biotin carboxyl-carrier protein] ligase</fullName>
        <ecNumber evidence="3">6.3.4.15</ecNumber>
    </recommendedName>
</protein>
<dbReference type="InterPro" id="IPR004143">
    <property type="entry name" value="BPL_LPL_catalytic"/>
</dbReference>